<name>A0A438F873_VITVI</name>
<dbReference type="Pfam" id="PF14778">
    <property type="entry name" value="ODR4-like"/>
    <property type="match status" value="1"/>
</dbReference>
<reference evidence="7 8" key="1">
    <citation type="journal article" date="2018" name="PLoS Genet.">
        <title>Population sequencing reveals clonal diversity and ancestral inbreeding in the grapevine cultivar Chardonnay.</title>
        <authorList>
            <person name="Roach M.J."/>
            <person name="Johnson D.L."/>
            <person name="Bohlmann J."/>
            <person name="van Vuuren H.J."/>
            <person name="Jones S.J."/>
            <person name="Pretorius I.S."/>
            <person name="Schmidt S.A."/>
            <person name="Borneman A.R."/>
        </authorList>
    </citation>
    <scope>NUCLEOTIDE SEQUENCE [LARGE SCALE GENOMIC DNA]</scope>
    <source>
        <strain evidence="8">cv. Chardonnay</strain>
        <tissue evidence="7">Leaf</tissue>
    </source>
</reference>
<evidence type="ECO:0008006" key="9">
    <source>
        <dbReference type="Google" id="ProtNLM"/>
    </source>
</evidence>
<dbReference type="AlphaFoldDB" id="A0A438F873"/>
<feature type="region of interest" description="Disordered" evidence="6">
    <location>
        <begin position="51"/>
        <end position="80"/>
    </location>
</feature>
<accession>A0A438F873</accession>
<comment type="caution">
    <text evidence="7">The sequence shown here is derived from an EMBL/GenBank/DDBJ whole genome shotgun (WGS) entry which is preliminary data.</text>
</comment>
<evidence type="ECO:0000313" key="7">
    <source>
        <dbReference type="EMBL" id="RVW56207.1"/>
    </source>
</evidence>
<gene>
    <name evidence="7" type="ORF">CK203_092233</name>
</gene>
<proteinExistence type="inferred from homology"/>
<dbReference type="EMBL" id="QGNW01001091">
    <property type="protein sequence ID" value="RVW56207.1"/>
    <property type="molecule type" value="Genomic_DNA"/>
</dbReference>
<evidence type="ECO:0000256" key="5">
    <source>
        <dbReference type="ARBA" id="ARBA00023136"/>
    </source>
</evidence>
<dbReference type="PANTHER" id="PTHR33966:SF1">
    <property type="entry name" value="PROTEIN ODR-4 HOMOLOG"/>
    <property type="match status" value="1"/>
</dbReference>
<keyword evidence="4" id="KW-1133">Transmembrane helix</keyword>
<evidence type="ECO:0000256" key="2">
    <source>
        <dbReference type="ARBA" id="ARBA00010131"/>
    </source>
</evidence>
<keyword evidence="3" id="KW-0812">Transmembrane</keyword>
<dbReference type="PANTHER" id="PTHR33966">
    <property type="entry name" value="PROTEIN ODR-4 HOMOLOG"/>
    <property type="match status" value="1"/>
</dbReference>
<comment type="similarity">
    <text evidence="2">Belongs to the ODR-4 family.</text>
</comment>
<evidence type="ECO:0000256" key="6">
    <source>
        <dbReference type="SAM" id="MobiDB-lite"/>
    </source>
</evidence>
<evidence type="ECO:0000256" key="4">
    <source>
        <dbReference type="ARBA" id="ARBA00022989"/>
    </source>
</evidence>
<comment type="subcellular location">
    <subcellularLocation>
        <location evidence="1">Membrane</location>
    </subcellularLocation>
</comment>
<dbReference type="Proteomes" id="UP000288805">
    <property type="component" value="Unassembled WGS sequence"/>
</dbReference>
<evidence type="ECO:0000256" key="3">
    <source>
        <dbReference type="ARBA" id="ARBA00022692"/>
    </source>
</evidence>
<evidence type="ECO:0000256" key="1">
    <source>
        <dbReference type="ARBA" id="ARBA00004370"/>
    </source>
</evidence>
<protein>
    <recommendedName>
        <fullName evidence="9">Protein odr-4-like</fullName>
    </recommendedName>
</protein>
<dbReference type="InterPro" id="IPR029454">
    <property type="entry name" value="ODR-4-like"/>
</dbReference>
<organism evidence="7 8">
    <name type="scientific">Vitis vinifera</name>
    <name type="common">Grape</name>
    <dbReference type="NCBI Taxonomy" id="29760"/>
    <lineage>
        <taxon>Eukaryota</taxon>
        <taxon>Viridiplantae</taxon>
        <taxon>Streptophyta</taxon>
        <taxon>Embryophyta</taxon>
        <taxon>Tracheophyta</taxon>
        <taxon>Spermatophyta</taxon>
        <taxon>Magnoliopsida</taxon>
        <taxon>eudicotyledons</taxon>
        <taxon>Gunneridae</taxon>
        <taxon>Pentapetalae</taxon>
        <taxon>rosids</taxon>
        <taxon>Vitales</taxon>
        <taxon>Vitaceae</taxon>
        <taxon>Viteae</taxon>
        <taxon>Vitis</taxon>
    </lineage>
</organism>
<evidence type="ECO:0000313" key="8">
    <source>
        <dbReference type="Proteomes" id="UP000288805"/>
    </source>
</evidence>
<sequence length="281" mass="31417">MLIWSGESSTLLLAVTDRNPCWNVVGLVIGKLNSTIDRGFVFDLVPTPPNDAGEPACSLSEAPKDDKKKKGPKTKSLHDSSSSLLIDQDWVVEHARQVSRMLVGGMKVIGIYIWASESSFKNSTIILCQHGKHKEYSPVIWTVKGVADAASILETDRDEGLLIHICYSPMKWTCRNCTLTSNITSSSLRPCDFKMGRVLTSIQTFRCMYNFDIRDKWCGDTPLCDSFPSLFALAASKKAWVKDVWNVSEGGGSWSPRFTRPFNDLEVDEWKAFCYVCVGRE</sequence>
<keyword evidence="5" id="KW-0472">Membrane</keyword>
<dbReference type="GO" id="GO:0016020">
    <property type="term" value="C:membrane"/>
    <property type="evidence" value="ECO:0007669"/>
    <property type="project" value="UniProtKB-SubCell"/>
</dbReference>